<evidence type="ECO:0000313" key="2">
    <source>
        <dbReference type="EMBL" id="RAK23262.1"/>
    </source>
</evidence>
<feature type="transmembrane region" description="Helical" evidence="1">
    <location>
        <begin position="6"/>
        <end position="26"/>
    </location>
</feature>
<evidence type="ECO:0000313" key="3">
    <source>
        <dbReference type="Proteomes" id="UP000248555"/>
    </source>
</evidence>
<dbReference type="OrthoDB" id="2353183at2"/>
<proteinExistence type="predicted"/>
<dbReference type="Proteomes" id="UP000248555">
    <property type="component" value="Unassembled WGS sequence"/>
</dbReference>
<keyword evidence="1" id="KW-0472">Membrane</keyword>
<feature type="transmembrane region" description="Helical" evidence="1">
    <location>
        <begin position="105"/>
        <end position="125"/>
    </location>
</feature>
<accession>A0A327YRT0</accession>
<sequence>MSGFVSGLFATFVTVPIAAFMVVYMLGRKVLKRKKKSFHLAMNVSTVFFILGVHFLIMAIWNTSYLWMIIIFLLLLKVLFMIGYWRKKQDVRLAPVFRLFWRFNFLFFSFAYFSLLIYGLIMRTIENL</sequence>
<dbReference type="InterPro" id="IPR024515">
    <property type="entry name" value="DUF3397"/>
</dbReference>
<feature type="transmembrane region" description="Helical" evidence="1">
    <location>
        <begin position="65"/>
        <end position="85"/>
    </location>
</feature>
<protein>
    <submittedName>
        <fullName evidence="2">Uncharacterized protein DUF3397</fullName>
    </submittedName>
</protein>
<dbReference type="EMBL" id="QLMH01000001">
    <property type="protein sequence ID" value="RAK23262.1"/>
    <property type="molecule type" value="Genomic_DNA"/>
</dbReference>
<comment type="caution">
    <text evidence="2">The sequence shown here is derived from an EMBL/GenBank/DDBJ whole genome shotgun (WGS) entry which is preliminary data.</text>
</comment>
<name>A0A327YRT0_9BACL</name>
<reference evidence="2 3" key="1">
    <citation type="submission" date="2018-06" db="EMBL/GenBank/DDBJ databases">
        <title>Genomic Encyclopedia of Type Strains, Phase III (KMG-III): the genomes of soil and plant-associated and newly described type strains.</title>
        <authorList>
            <person name="Whitman W."/>
        </authorList>
    </citation>
    <scope>NUCLEOTIDE SEQUENCE [LARGE SCALE GENOMIC DNA]</scope>
    <source>
        <strain evidence="2 3">CGMCC 1.8979</strain>
    </source>
</reference>
<dbReference type="PIRSF" id="PIRSF030092">
    <property type="entry name" value="UCP030092"/>
    <property type="match status" value="1"/>
</dbReference>
<organism evidence="2 3">
    <name type="scientific">Paranoxybacillus vitaminiphilus</name>
    <dbReference type="NCBI Taxonomy" id="581036"/>
    <lineage>
        <taxon>Bacteria</taxon>
        <taxon>Bacillati</taxon>
        <taxon>Bacillota</taxon>
        <taxon>Bacilli</taxon>
        <taxon>Bacillales</taxon>
        <taxon>Anoxybacillaceae</taxon>
        <taxon>Paranoxybacillus</taxon>
    </lineage>
</organism>
<dbReference type="AlphaFoldDB" id="A0A327YRT0"/>
<dbReference type="InterPro" id="IPR016945">
    <property type="entry name" value="UCP030092"/>
</dbReference>
<evidence type="ECO:0000256" key="1">
    <source>
        <dbReference type="SAM" id="Phobius"/>
    </source>
</evidence>
<keyword evidence="1" id="KW-0812">Transmembrane</keyword>
<dbReference type="Pfam" id="PF11877">
    <property type="entry name" value="DUF3397"/>
    <property type="match status" value="1"/>
</dbReference>
<keyword evidence="3" id="KW-1185">Reference proteome</keyword>
<dbReference type="RefSeq" id="WP_111643620.1">
    <property type="nucleotide sequence ID" value="NZ_QLMH01000001.1"/>
</dbReference>
<feature type="transmembrane region" description="Helical" evidence="1">
    <location>
        <begin position="38"/>
        <end position="59"/>
    </location>
</feature>
<keyword evidence="1" id="KW-1133">Transmembrane helix</keyword>
<gene>
    <name evidence="2" type="ORF">B0I26_101218</name>
</gene>